<organism evidence="2 3">
    <name type="scientific">Chloebia gouldiae</name>
    <name type="common">Gouldian finch</name>
    <name type="synonym">Erythrura gouldiae</name>
    <dbReference type="NCBI Taxonomy" id="44316"/>
    <lineage>
        <taxon>Eukaryota</taxon>
        <taxon>Metazoa</taxon>
        <taxon>Chordata</taxon>
        <taxon>Craniata</taxon>
        <taxon>Vertebrata</taxon>
        <taxon>Euteleostomi</taxon>
        <taxon>Archelosauria</taxon>
        <taxon>Archosauria</taxon>
        <taxon>Dinosauria</taxon>
        <taxon>Saurischia</taxon>
        <taxon>Theropoda</taxon>
        <taxon>Coelurosauria</taxon>
        <taxon>Aves</taxon>
        <taxon>Neognathae</taxon>
        <taxon>Neoaves</taxon>
        <taxon>Telluraves</taxon>
        <taxon>Australaves</taxon>
        <taxon>Passeriformes</taxon>
        <taxon>Passeroidea</taxon>
        <taxon>Passeridae</taxon>
        <taxon>Chloebia</taxon>
    </lineage>
</organism>
<evidence type="ECO:0000313" key="2">
    <source>
        <dbReference type="EMBL" id="RLW00985.1"/>
    </source>
</evidence>
<gene>
    <name evidence="2" type="ORF">DV515_00008362</name>
</gene>
<proteinExistence type="predicted"/>
<name>A0A3L8SG67_CHLGU</name>
<dbReference type="Proteomes" id="UP000276834">
    <property type="component" value="Unassembled WGS sequence"/>
</dbReference>
<feature type="region of interest" description="Disordered" evidence="1">
    <location>
        <begin position="1"/>
        <end position="32"/>
    </location>
</feature>
<evidence type="ECO:0000256" key="1">
    <source>
        <dbReference type="SAM" id="MobiDB-lite"/>
    </source>
</evidence>
<reference evidence="2 3" key="1">
    <citation type="journal article" date="2018" name="Proc. R. Soc. B">
        <title>A non-coding region near Follistatin controls head colour polymorphism in the Gouldian finch.</title>
        <authorList>
            <person name="Toomey M.B."/>
            <person name="Marques C.I."/>
            <person name="Andrade P."/>
            <person name="Araujo P.M."/>
            <person name="Sabatino S."/>
            <person name="Gazda M.A."/>
            <person name="Afonso S."/>
            <person name="Lopes R.J."/>
            <person name="Corbo J.C."/>
            <person name="Carneiro M."/>
        </authorList>
    </citation>
    <scope>NUCLEOTIDE SEQUENCE [LARGE SCALE GENOMIC DNA]</scope>
    <source>
        <strain evidence="2">Red01</strain>
        <tissue evidence="2">Muscle</tissue>
    </source>
</reference>
<protein>
    <submittedName>
        <fullName evidence="2">Uncharacterized protein</fullName>
    </submittedName>
</protein>
<sequence length="216" mass="24007">MQTKVVQPREALPKNKQGNRHTTMPAQHCGKGSSTQFKGFLTHRASTSEGSHGLYGQTGLLFPIQSQATCEKEHGFEARWIKPNSPEYEGGGRVTQRQARLTPGYKHLCVDPEWTDEPFLADTVPEAQPWGADRAEKIISKARLAPKPTSEQFSRRSSCLLDGVSGSSVSSPGSRACTRQAGFDHRNELLEYLRATEQKEIRIKDICSKMKHCISP</sequence>
<keyword evidence="3" id="KW-1185">Reference proteome</keyword>
<dbReference type="AlphaFoldDB" id="A0A3L8SG67"/>
<comment type="caution">
    <text evidence="2">The sequence shown here is derived from an EMBL/GenBank/DDBJ whole genome shotgun (WGS) entry which is preliminary data.</text>
</comment>
<accession>A0A3L8SG67</accession>
<dbReference type="EMBL" id="QUSF01000024">
    <property type="protein sequence ID" value="RLW00985.1"/>
    <property type="molecule type" value="Genomic_DNA"/>
</dbReference>
<evidence type="ECO:0000313" key="3">
    <source>
        <dbReference type="Proteomes" id="UP000276834"/>
    </source>
</evidence>